<dbReference type="EMBL" id="DF844731">
    <property type="protein sequence ID" value="GAT48625.1"/>
    <property type="molecule type" value="Genomic_DNA"/>
</dbReference>
<organism evidence="6 7">
    <name type="scientific">Mycena chlorophos</name>
    <name type="common">Agaric fungus</name>
    <name type="synonym">Agaricus chlorophos</name>
    <dbReference type="NCBI Taxonomy" id="658473"/>
    <lineage>
        <taxon>Eukaryota</taxon>
        <taxon>Fungi</taxon>
        <taxon>Dikarya</taxon>
        <taxon>Basidiomycota</taxon>
        <taxon>Agaricomycotina</taxon>
        <taxon>Agaricomycetes</taxon>
        <taxon>Agaricomycetidae</taxon>
        <taxon>Agaricales</taxon>
        <taxon>Marasmiineae</taxon>
        <taxon>Mycenaceae</taxon>
        <taxon>Mycena</taxon>
    </lineage>
</organism>
<accession>A0ABQ0LBX3</accession>
<evidence type="ECO:0000256" key="4">
    <source>
        <dbReference type="PROSITE-ProRule" id="PRU00134"/>
    </source>
</evidence>
<name>A0ABQ0LBX3_MYCCL</name>
<keyword evidence="1" id="KW-0479">Metal-binding</keyword>
<feature type="domain" description="MYND-type" evidence="5">
    <location>
        <begin position="371"/>
        <end position="411"/>
    </location>
</feature>
<keyword evidence="3" id="KW-0862">Zinc</keyword>
<keyword evidence="2 4" id="KW-0863">Zinc-finger</keyword>
<dbReference type="Pfam" id="PF01753">
    <property type="entry name" value="zf-MYND"/>
    <property type="match status" value="1"/>
</dbReference>
<evidence type="ECO:0000313" key="6">
    <source>
        <dbReference type="EMBL" id="GAT48625.1"/>
    </source>
</evidence>
<evidence type="ECO:0000256" key="1">
    <source>
        <dbReference type="ARBA" id="ARBA00022723"/>
    </source>
</evidence>
<evidence type="ECO:0000313" key="7">
    <source>
        <dbReference type="Proteomes" id="UP000815677"/>
    </source>
</evidence>
<dbReference type="Proteomes" id="UP000815677">
    <property type="component" value="Unassembled WGS sequence"/>
</dbReference>
<proteinExistence type="predicted"/>
<gene>
    <name evidence="6" type="ORF">MCHLO_06007</name>
</gene>
<protein>
    <recommendedName>
        <fullName evidence="5">MYND-type domain-containing protein</fullName>
    </recommendedName>
</protein>
<dbReference type="Gene3D" id="6.10.140.2220">
    <property type="match status" value="1"/>
</dbReference>
<dbReference type="PROSITE" id="PS50865">
    <property type="entry name" value="ZF_MYND_2"/>
    <property type="match status" value="1"/>
</dbReference>
<dbReference type="InterPro" id="IPR002893">
    <property type="entry name" value="Znf_MYND"/>
</dbReference>
<sequence length="553" mass="61057">MVLTADDIDQLIQRILGSTRPPNLKTRLELQPSKVAPFWRLLAEPATATTIRLLGLDSAAWDGVWSWAAFFFQWGPHLSIANTDEAFLAWAVIVDAATKDSVLAALFNGTQGAVAFLAEALRFLLRLLISDAYSGREWLALTMLRLLGDLRQEAVTLNSLCVFGLSAEDAISMLVDGILVVRALCKFQAMSLPSTVLPLLLALERVWNDPELVERPVARACDRLASLITALAHSGAASSEDGRQALSSCTRLLSAALDAHSTDAVWVAVVKHSFFDTFIFLAETGQVAAILPQLGDMIIGIATASWMPAVLHALHGADGSLRSRHAALNGLVNMEFMGRNRLQTLIACVEALEVQVALTEVTRPSWKMCESALCGEMKCKHSMRRCGGCSNAYYCNGDCQRRDWKRHKIVCYNLRLSRLLTFEHGADKASRNLVLRMIHFYLTRNWQVVRELRDVFLATHPGRHPVLVYHFDALPYTVKFVDAAACTIQGRFTGWEVGKNPADYIDLQSGKVALELAVVKPGRGLVSWLVLRKSPNVMNDVWWAADGPVCIHV</sequence>
<evidence type="ECO:0000256" key="2">
    <source>
        <dbReference type="ARBA" id="ARBA00022771"/>
    </source>
</evidence>
<evidence type="ECO:0000256" key="3">
    <source>
        <dbReference type="ARBA" id="ARBA00022833"/>
    </source>
</evidence>
<keyword evidence="7" id="KW-1185">Reference proteome</keyword>
<reference evidence="6" key="1">
    <citation type="submission" date="2014-09" db="EMBL/GenBank/DDBJ databases">
        <title>Genome sequence of the luminous mushroom Mycena chlorophos for searching fungal bioluminescence genes.</title>
        <authorList>
            <person name="Tanaka Y."/>
            <person name="Kasuga D."/>
            <person name="Oba Y."/>
            <person name="Hase S."/>
            <person name="Sato K."/>
            <person name="Oba Y."/>
            <person name="Sakakibara Y."/>
        </authorList>
    </citation>
    <scope>NUCLEOTIDE SEQUENCE</scope>
</reference>
<evidence type="ECO:0000259" key="5">
    <source>
        <dbReference type="PROSITE" id="PS50865"/>
    </source>
</evidence>
<dbReference type="SUPFAM" id="SSF144232">
    <property type="entry name" value="HIT/MYND zinc finger-like"/>
    <property type="match status" value="1"/>
</dbReference>